<dbReference type="Proteomes" id="UP000831113">
    <property type="component" value="Plasmid unnamed2"/>
</dbReference>
<keyword evidence="1" id="KW-0812">Transmembrane</keyword>
<evidence type="ECO:0000259" key="2">
    <source>
        <dbReference type="Pfam" id="PF18167"/>
    </source>
</evidence>
<dbReference type="RefSeq" id="WP_243803200.1">
    <property type="nucleotide sequence ID" value="NZ_CP094671.1"/>
</dbReference>
<feature type="transmembrane region" description="Helical" evidence="1">
    <location>
        <begin position="20"/>
        <end position="44"/>
    </location>
</feature>
<keyword evidence="1" id="KW-1133">Transmembrane helix</keyword>
<accession>A0ABY4D4H1</accession>
<evidence type="ECO:0000313" key="3">
    <source>
        <dbReference type="EMBL" id="UOG77421.1"/>
    </source>
</evidence>
<dbReference type="EMBL" id="CP094671">
    <property type="protein sequence ID" value="UOG77421.1"/>
    <property type="molecule type" value="Genomic_DNA"/>
</dbReference>
<protein>
    <recommendedName>
        <fullName evidence="2">CD-NTase-associated protein 16 NUDIX domain-containing protein</fullName>
    </recommendedName>
</protein>
<dbReference type="InterPro" id="IPR040829">
    <property type="entry name" value="Cap16_NUDIX"/>
</dbReference>
<dbReference type="Pfam" id="PF18167">
    <property type="entry name" value="Sa_NUDIX"/>
    <property type="match status" value="1"/>
</dbReference>
<geneLocation type="plasmid" evidence="3 4">
    <name>unnamed2</name>
</geneLocation>
<evidence type="ECO:0000256" key="1">
    <source>
        <dbReference type="SAM" id="Phobius"/>
    </source>
</evidence>
<keyword evidence="3" id="KW-0614">Plasmid</keyword>
<organism evidence="3 4">
    <name type="scientific">Hymenobacter tibetensis</name>
    <dbReference type="NCBI Taxonomy" id="497967"/>
    <lineage>
        <taxon>Bacteria</taxon>
        <taxon>Pseudomonadati</taxon>
        <taxon>Bacteroidota</taxon>
        <taxon>Cytophagia</taxon>
        <taxon>Cytophagales</taxon>
        <taxon>Hymenobacteraceae</taxon>
        <taxon>Hymenobacter</taxon>
    </lineage>
</organism>
<feature type="domain" description="CD-NTase-associated protein 16 NUDIX" evidence="2">
    <location>
        <begin position="62"/>
        <end position="261"/>
    </location>
</feature>
<gene>
    <name evidence="3" type="ORF">MTX78_23585</name>
</gene>
<proteinExistence type="predicted"/>
<keyword evidence="1" id="KW-0472">Membrane</keyword>
<sequence length="269" mass="31697">MGTIVVFLIQVYPLDKSPYAALSVSILVNLITTPLFAMLVQLFYNYHRIPLWFQSAWYWNKEVRLSISYLFRIQVNGKYLLVKNRKREYYQLVGGAYKAFDGAKTIFDKYGVKPDNRFKTTHGIAKSDLRFLVPGRWVIRMIDWFHSQKDRETSQWREFCEELLTTDILDKYLFRYVDYTYAGVVQTPMRKAKGLPNQEILIFELYDLLPSTEQQAALEQLFALGDTEKVKWASRELIDTLGTDHQKEITSYEIGAHTKWAINKRWSDD</sequence>
<keyword evidence="4" id="KW-1185">Reference proteome</keyword>
<name>A0ABY4D4H1_9BACT</name>
<reference evidence="3 4" key="1">
    <citation type="submission" date="2022-03" db="EMBL/GenBank/DDBJ databases">
        <title>Hymenobactersp. isolated from the air.</title>
        <authorList>
            <person name="Won M."/>
            <person name="Kwon S.-W."/>
        </authorList>
    </citation>
    <scope>NUCLEOTIDE SEQUENCE [LARGE SCALE GENOMIC DNA]</scope>
    <source>
        <strain evidence="3 4">KACC 21982</strain>
        <plasmid evidence="3 4">unnamed2</plasmid>
    </source>
</reference>
<evidence type="ECO:0000313" key="4">
    <source>
        <dbReference type="Proteomes" id="UP000831113"/>
    </source>
</evidence>